<comment type="caution">
    <text evidence="4">The sequence shown here is derived from an EMBL/GenBank/DDBJ whole genome shotgun (WGS) entry which is preliminary data.</text>
</comment>
<dbReference type="Gene3D" id="3.10.10.10">
    <property type="entry name" value="HIV Type 1 Reverse Transcriptase, subunit A, domain 1"/>
    <property type="match status" value="1"/>
</dbReference>
<dbReference type="InterPro" id="IPR021109">
    <property type="entry name" value="Peptidase_aspartic_dom_sf"/>
</dbReference>
<dbReference type="InterPro" id="IPR005312">
    <property type="entry name" value="DUF1759"/>
</dbReference>
<keyword evidence="1" id="KW-0479">Metal-binding</keyword>
<dbReference type="PROSITE" id="PS00141">
    <property type="entry name" value="ASP_PROTEASE"/>
    <property type="match status" value="1"/>
</dbReference>
<keyword evidence="1" id="KW-0862">Zinc</keyword>
<accession>A0A226EEV1</accession>
<dbReference type="Pfam" id="PF17921">
    <property type="entry name" value="Integrase_H2C2"/>
    <property type="match status" value="1"/>
</dbReference>
<dbReference type="InterPro" id="IPR001878">
    <property type="entry name" value="Znf_CCHC"/>
</dbReference>
<keyword evidence="5" id="KW-1185">Reference proteome</keyword>
<dbReference type="GO" id="GO:0006508">
    <property type="term" value="P:proteolysis"/>
    <property type="evidence" value="ECO:0007669"/>
    <property type="project" value="InterPro"/>
</dbReference>
<dbReference type="InterPro" id="IPR036875">
    <property type="entry name" value="Znf_CCHC_sf"/>
</dbReference>
<dbReference type="AlphaFoldDB" id="A0A226EEV1"/>
<dbReference type="SUPFAM" id="SSF56672">
    <property type="entry name" value="DNA/RNA polymerases"/>
    <property type="match status" value="1"/>
</dbReference>
<dbReference type="Gene3D" id="2.40.70.10">
    <property type="entry name" value="Acid Proteases"/>
    <property type="match status" value="1"/>
</dbReference>
<dbReference type="SUPFAM" id="SSF57756">
    <property type="entry name" value="Retrovirus zinc finger-like domains"/>
    <property type="match status" value="1"/>
</dbReference>
<dbReference type="InterPro" id="IPR043502">
    <property type="entry name" value="DNA/RNA_pol_sf"/>
</dbReference>
<feature type="region of interest" description="Disordered" evidence="2">
    <location>
        <begin position="311"/>
        <end position="333"/>
    </location>
</feature>
<sequence length="1244" mass="141880">MDRAKKSRKPVRQQVTKLCNEIEAEIATGVPYRQTLLDLLKKLDVASTKLINEDEKVKEAMLDDDVADVDLETEADDCEKYQDKILVAERIARNAITPEVSNQIPSCSSTPANNGTDHTKSFKLPKIELRKFNGEVKEWLGWWSQFEKIHVDTKIHDSDKLPMVPGTKPLQLVSSFPQTAENYGQALDALKQTYGRESLLMQVYIRELLKLVICNVSQKEKIPLDVMYLKLESHLRALKTLNLGAADPATWLFPLVESSLSVETLQAWQRSPLSKVDGKLENPPRSCLDLMMEFIKNEVQGQQQIALAQTGFQSSSSGKDGKNKRHRKSEDEEYPVTAAALVAGDVKKIRCVLCGKNNHQSQDCFRAKKMSHEDKLAKVKEANVCFRCLRPGHIFRKCKVRVDCPTCEKGHYQVMCQEKKDGDSDGVHEVTEGVKTMVVSQQSALAMGVSSKQDKIVLRGTMQVKVLGPNNEVRNVRVLVDSGSDISYIQRKLADDLKLKPVGKRMFQTEVFGGGDEIAERKEYSVKIQGINGGKENLQMFSLRCSLKNIFVEYDPITLEEFSQGGWLKLVQPSLRQRQRSAGTGEASVPKQRTMAQLCIAKLAKTEDISVLWDLDILGIKDSALRVSTEEHDQQVKEDFQKNLRRADDGRYVVKLPWISESIPLPHNRGVAEKRLQSATNKLISRKEFERYDNIFSSWEAEGIVEVYAEKGTDHDGHYLPHRPVFKSDSLTTPVRPVFDASCRVGNQPSLNQCLEKGPNLVEMILPILLRFRKEKVGAISDIRKAFQMIEVDGEDRKYQKFLWWEDQGKKLLKVYQHCRVIFGMNCSPFILAAVLDFHLSQVPENEKKTNLELLRSLYVDNCVTSFDTLKEYEKFKNESTMILESAKMDLRQWESNADQVMENEITSVLGYKWNKKSDQLYCDIPTEWGEEGDPVITKRSVLSLAAQESWAQDMKWDEQWDEAIPRLELLGCLIGARLAETVKRAMGYEDVPTVYWTDSTTALAWIRRDGDWGETDEDEVLAEVKKSTWMKVARTVPVASFVAKFASYIKNVRVVGYAVRILKGMDKEELRKAWTIAELRAAEVVLLKVMQERYFPDVKQINLRVSKMKDGLLHVRTKLEYREDTEAFRFPILLPKDCPMVHDLIREIHRIYGHGGIQFTLTKLREKYWIPQGRRTVTHALRKCVTCRRQDAKPLQVNPVALPEKRVATGEVFATTGVDLAGPLFLKNKSKVWIVLYTCAVYR</sequence>
<dbReference type="Gene3D" id="4.10.60.10">
    <property type="entry name" value="Zinc finger, CCHC-type"/>
    <property type="match status" value="1"/>
</dbReference>
<evidence type="ECO:0000259" key="3">
    <source>
        <dbReference type="PROSITE" id="PS50158"/>
    </source>
</evidence>
<dbReference type="InterPro" id="IPR043128">
    <property type="entry name" value="Rev_trsase/Diguanyl_cyclase"/>
</dbReference>
<evidence type="ECO:0000313" key="5">
    <source>
        <dbReference type="Proteomes" id="UP000198287"/>
    </source>
</evidence>
<dbReference type="GO" id="GO:0008270">
    <property type="term" value="F:zinc ion binding"/>
    <property type="evidence" value="ECO:0007669"/>
    <property type="project" value="UniProtKB-KW"/>
</dbReference>
<dbReference type="InterPro" id="IPR041588">
    <property type="entry name" value="Integrase_H2C2"/>
</dbReference>
<dbReference type="EMBL" id="LNIX01000004">
    <property type="protein sequence ID" value="OXA56095.1"/>
    <property type="molecule type" value="Genomic_DNA"/>
</dbReference>
<evidence type="ECO:0000256" key="1">
    <source>
        <dbReference type="PROSITE-ProRule" id="PRU00047"/>
    </source>
</evidence>
<dbReference type="PANTHER" id="PTHR47331">
    <property type="entry name" value="PHD-TYPE DOMAIN-CONTAINING PROTEIN"/>
    <property type="match status" value="1"/>
</dbReference>
<dbReference type="Proteomes" id="UP000198287">
    <property type="component" value="Unassembled WGS sequence"/>
</dbReference>
<proteinExistence type="predicted"/>
<dbReference type="PANTHER" id="PTHR47331:SF1">
    <property type="entry name" value="GAG-LIKE PROTEIN"/>
    <property type="match status" value="1"/>
</dbReference>
<evidence type="ECO:0000313" key="4">
    <source>
        <dbReference type="EMBL" id="OXA56095.1"/>
    </source>
</evidence>
<dbReference type="GO" id="GO:0071897">
    <property type="term" value="P:DNA biosynthetic process"/>
    <property type="evidence" value="ECO:0007669"/>
    <property type="project" value="UniProtKB-ARBA"/>
</dbReference>
<dbReference type="PROSITE" id="PS50158">
    <property type="entry name" value="ZF_CCHC"/>
    <property type="match status" value="1"/>
</dbReference>
<keyword evidence="1" id="KW-0863">Zinc-finger</keyword>
<feature type="domain" description="CCHC-type" evidence="3">
    <location>
        <begin position="385"/>
        <end position="399"/>
    </location>
</feature>
<dbReference type="OrthoDB" id="416987at2759"/>
<organism evidence="4 5">
    <name type="scientific">Folsomia candida</name>
    <name type="common">Springtail</name>
    <dbReference type="NCBI Taxonomy" id="158441"/>
    <lineage>
        <taxon>Eukaryota</taxon>
        <taxon>Metazoa</taxon>
        <taxon>Ecdysozoa</taxon>
        <taxon>Arthropoda</taxon>
        <taxon>Hexapoda</taxon>
        <taxon>Collembola</taxon>
        <taxon>Entomobryomorpha</taxon>
        <taxon>Isotomoidea</taxon>
        <taxon>Isotomidae</taxon>
        <taxon>Proisotominae</taxon>
        <taxon>Folsomia</taxon>
    </lineage>
</organism>
<dbReference type="InterPro" id="IPR001969">
    <property type="entry name" value="Aspartic_peptidase_AS"/>
</dbReference>
<dbReference type="Gene3D" id="1.10.340.70">
    <property type="match status" value="1"/>
</dbReference>
<dbReference type="GO" id="GO:0004190">
    <property type="term" value="F:aspartic-type endopeptidase activity"/>
    <property type="evidence" value="ECO:0007669"/>
    <property type="project" value="InterPro"/>
</dbReference>
<protein>
    <submittedName>
        <fullName evidence="4">Pro-Pol polyprotein</fullName>
    </submittedName>
</protein>
<dbReference type="GO" id="GO:0003676">
    <property type="term" value="F:nucleic acid binding"/>
    <property type="evidence" value="ECO:0007669"/>
    <property type="project" value="InterPro"/>
</dbReference>
<dbReference type="Pfam" id="PF03564">
    <property type="entry name" value="DUF1759"/>
    <property type="match status" value="1"/>
</dbReference>
<dbReference type="Gene3D" id="3.30.70.270">
    <property type="match status" value="1"/>
</dbReference>
<dbReference type="SMART" id="SM00343">
    <property type="entry name" value="ZnF_C2HC"/>
    <property type="match status" value="3"/>
</dbReference>
<gene>
    <name evidence="4" type="ORF">Fcan01_09194</name>
</gene>
<evidence type="ECO:0000256" key="2">
    <source>
        <dbReference type="SAM" id="MobiDB-lite"/>
    </source>
</evidence>
<reference evidence="4 5" key="1">
    <citation type="submission" date="2015-12" db="EMBL/GenBank/DDBJ databases">
        <title>The genome of Folsomia candida.</title>
        <authorList>
            <person name="Faddeeva A."/>
            <person name="Derks M.F."/>
            <person name="Anvar Y."/>
            <person name="Smit S."/>
            <person name="Van Straalen N."/>
            <person name="Roelofs D."/>
        </authorList>
    </citation>
    <scope>NUCLEOTIDE SEQUENCE [LARGE SCALE GENOMIC DNA]</scope>
    <source>
        <strain evidence="4 5">VU population</strain>
        <tissue evidence="4">Whole body</tissue>
    </source>
</reference>
<name>A0A226EEV1_FOLCA</name>